<dbReference type="SUPFAM" id="SSF51621">
    <property type="entry name" value="Phosphoenolpyruvate/pyruvate domain"/>
    <property type="match status" value="1"/>
</dbReference>
<protein>
    <recommendedName>
        <fullName evidence="4">Isocitrate lyase/phosphoenolpyruvate mutase family protein</fullName>
    </recommendedName>
</protein>
<dbReference type="InterPro" id="IPR039556">
    <property type="entry name" value="ICL/PEPM"/>
</dbReference>
<gene>
    <name evidence="2" type="ORF">C1O66_02450</name>
</gene>
<name>A0A2N8L3I1_9BURK</name>
<dbReference type="PANTHER" id="PTHR42905">
    <property type="entry name" value="PHOSPHOENOLPYRUVATE CARBOXYLASE"/>
    <property type="match status" value="1"/>
</dbReference>
<evidence type="ECO:0000313" key="3">
    <source>
        <dbReference type="Proteomes" id="UP000235916"/>
    </source>
</evidence>
<evidence type="ECO:0000313" key="2">
    <source>
        <dbReference type="EMBL" id="PND40261.1"/>
    </source>
</evidence>
<dbReference type="AlphaFoldDB" id="A0A2N8L3I1"/>
<dbReference type="InterPro" id="IPR040442">
    <property type="entry name" value="Pyrv_kinase-like_dom_sf"/>
</dbReference>
<feature type="compositionally biased region" description="Basic and acidic residues" evidence="1">
    <location>
        <begin position="64"/>
        <end position="83"/>
    </location>
</feature>
<proteinExistence type="predicted"/>
<reference evidence="2 3" key="1">
    <citation type="submission" date="2018-01" db="EMBL/GenBank/DDBJ databases">
        <title>Draft genome sequence of Paucibacter aquatile CR182 isolated from freshwater of the Nakdong River.</title>
        <authorList>
            <person name="Choi A."/>
            <person name="Chung E.J."/>
        </authorList>
    </citation>
    <scope>NUCLEOTIDE SEQUENCE [LARGE SCALE GENOMIC DNA]</scope>
    <source>
        <strain evidence="2 3">CR182</strain>
    </source>
</reference>
<dbReference type="Pfam" id="PF13714">
    <property type="entry name" value="PEP_mutase"/>
    <property type="match status" value="1"/>
</dbReference>
<evidence type="ECO:0008006" key="4">
    <source>
        <dbReference type="Google" id="ProtNLM"/>
    </source>
</evidence>
<dbReference type="Gene3D" id="3.20.20.60">
    <property type="entry name" value="Phosphoenolpyruvate-binding domains"/>
    <property type="match status" value="1"/>
</dbReference>
<dbReference type="InterPro" id="IPR015813">
    <property type="entry name" value="Pyrv/PenolPyrv_kinase-like_dom"/>
</dbReference>
<dbReference type="PANTHER" id="PTHR42905:SF16">
    <property type="entry name" value="CARBOXYPHOSPHONOENOLPYRUVATE PHOSPHONOMUTASE-LIKE PROTEIN (AFU_ORTHOLOGUE AFUA_5G07230)"/>
    <property type="match status" value="1"/>
</dbReference>
<evidence type="ECO:0000256" key="1">
    <source>
        <dbReference type="SAM" id="MobiDB-lite"/>
    </source>
</evidence>
<sequence length="358" mass="38313">MGEFSWLEVLRTGAFRTSRSRTILLSERREPSGDAFATMAALSPSITQGKASARPFNSMLHTQEPQEQHQHQQSDKSDEREAQRHRALEFAALNRRGGLLLANVWDLGSARLFEQQGFSALGTSSAAIAYSHGLGDAERLGRDAMMAQIATLASGLRLPLNADIESGYGPSPEAVALSTAATIRAGAVGVNLEDRRHGEAGQGQYTIAEQCRRLEAARAAAERSGLPLWINARIDSVLLAEGQDSDERLALTLARGRAYLAAGADMVFVPGLLDLGQIRALATQLGGPLNLMAMPGAPSAGELFEAGAQRVSLGLCPMLSVMGLLRDLGREVLQTGRWQVMGERFYGFGEAEALFAAP</sequence>
<dbReference type="CDD" id="cd00377">
    <property type="entry name" value="ICL_PEPM"/>
    <property type="match status" value="1"/>
</dbReference>
<dbReference type="Proteomes" id="UP000235916">
    <property type="component" value="Unassembled WGS sequence"/>
</dbReference>
<dbReference type="EMBL" id="POSP01000001">
    <property type="protein sequence ID" value="PND40261.1"/>
    <property type="molecule type" value="Genomic_DNA"/>
</dbReference>
<accession>A0A2N8L3I1</accession>
<organism evidence="2 3">
    <name type="scientific">Kinneretia aquatilis</name>
    <dbReference type="NCBI Taxonomy" id="2070761"/>
    <lineage>
        <taxon>Bacteria</taxon>
        <taxon>Pseudomonadati</taxon>
        <taxon>Pseudomonadota</taxon>
        <taxon>Betaproteobacteria</taxon>
        <taxon>Burkholderiales</taxon>
        <taxon>Sphaerotilaceae</taxon>
        <taxon>Roseateles</taxon>
    </lineage>
</organism>
<feature type="region of interest" description="Disordered" evidence="1">
    <location>
        <begin position="62"/>
        <end position="83"/>
    </location>
</feature>
<keyword evidence="3" id="KW-1185">Reference proteome</keyword>
<dbReference type="GO" id="GO:0003824">
    <property type="term" value="F:catalytic activity"/>
    <property type="evidence" value="ECO:0007669"/>
    <property type="project" value="InterPro"/>
</dbReference>
<dbReference type="OrthoDB" id="9785398at2"/>
<comment type="caution">
    <text evidence="2">The sequence shown here is derived from an EMBL/GenBank/DDBJ whole genome shotgun (WGS) entry which is preliminary data.</text>
</comment>